<dbReference type="WBParaSite" id="TMUE_3000013815.1">
    <property type="protein sequence ID" value="TMUE_3000013815.1"/>
    <property type="gene ID" value="WBGene00289085"/>
</dbReference>
<keyword evidence="1" id="KW-1185">Reference proteome</keyword>
<dbReference type="Proteomes" id="UP000046395">
    <property type="component" value="Unassembled WGS sequence"/>
</dbReference>
<organism evidence="1 2">
    <name type="scientific">Trichuris muris</name>
    <name type="common">Mouse whipworm</name>
    <dbReference type="NCBI Taxonomy" id="70415"/>
    <lineage>
        <taxon>Eukaryota</taxon>
        <taxon>Metazoa</taxon>
        <taxon>Ecdysozoa</taxon>
        <taxon>Nematoda</taxon>
        <taxon>Enoplea</taxon>
        <taxon>Dorylaimia</taxon>
        <taxon>Trichinellida</taxon>
        <taxon>Trichuridae</taxon>
        <taxon>Trichuris</taxon>
    </lineage>
</organism>
<proteinExistence type="predicted"/>
<protein>
    <submittedName>
        <fullName evidence="2">Uncharacterized protein</fullName>
    </submittedName>
</protein>
<dbReference type="AlphaFoldDB" id="A0A5S6R2U7"/>
<evidence type="ECO:0000313" key="1">
    <source>
        <dbReference type="Proteomes" id="UP000046395"/>
    </source>
</evidence>
<evidence type="ECO:0000313" key="2">
    <source>
        <dbReference type="WBParaSite" id="TMUE_3000013815.1"/>
    </source>
</evidence>
<reference evidence="2" key="1">
    <citation type="submission" date="2019-12" db="UniProtKB">
        <authorList>
            <consortium name="WormBaseParasite"/>
        </authorList>
    </citation>
    <scope>IDENTIFICATION</scope>
</reference>
<sequence>MIIEFPTSDPSQSSPDLEPSILCRESLFQLGTIKDNCIARRNPSLNQDKGTEISQAWNTFIHDASIERVLKKLRHDLSPSQMISWDEIKLLTVDL</sequence>
<accession>A0A5S6R2U7</accession>
<name>A0A5S6R2U7_TRIMR</name>